<feature type="domain" description="Glycine zipper-like" evidence="2">
    <location>
        <begin position="15"/>
        <end position="54"/>
    </location>
</feature>
<dbReference type="RefSeq" id="WP_068992463.1">
    <property type="nucleotide sequence ID" value="NZ_CP012418.1"/>
</dbReference>
<protein>
    <recommendedName>
        <fullName evidence="2">Glycine zipper-like domain-containing protein</fullName>
    </recommendedName>
</protein>
<dbReference type="Pfam" id="PF26273">
    <property type="entry name" value="Gly_zipper"/>
    <property type="match status" value="1"/>
</dbReference>
<keyword evidence="4" id="KW-1185">Reference proteome</keyword>
<evidence type="ECO:0000313" key="4">
    <source>
        <dbReference type="Proteomes" id="UP000094147"/>
    </source>
</evidence>
<dbReference type="InterPro" id="IPR058598">
    <property type="entry name" value="Gly_zipper-like_dom"/>
</dbReference>
<dbReference type="Proteomes" id="UP000094147">
    <property type="component" value="Chromosome"/>
</dbReference>
<dbReference type="KEGG" id="ksd:KS2013_1671"/>
<proteinExistence type="predicted"/>
<sequence>MSNKQPQGNNGKTYVGAMLGIGVGVGAAFGITFENLPLGVGLGAVFGIIIGIVLEVKNKNTT</sequence>
<dbReference type="AlphaFoldDB" id="A0A1B3BC49"/>
<feature type="transmembrane region" description="Helical" evidence="1">
    <location>
        <begin position="12"/>
        <end position="32"/>
    </location>
</feature>
<keyword evidence="1" id="KW-1133">Transmembrane helix</keyword>
<reference evidence="4" key="1">
    <citation type="submission" date="2015-08" db="EMBL/GenBank/DDBJ databases">
        <authorList>
            <person name="Kim K.M."/>
        </authorList>
    </citation>
    <scope>NUCLEOTIDE SEQUENCE [LARGE SCALE GENOMIC DNA]</scope>
    <source>
        <strain evidence="4">KCTC 23892</strain>
    </source>
</reference>
<evidence type="ECO:0000313" key="3">
    <source>
        <dbReference type="EMBL" id="AOE50381.1"/>
    </source>
</evidence>
<accession>A0A1B3BC49</accession>
<keyword evidence="1" id="KW-0472">Membrane</keyword>
<evidence type="ECO:0000256" key="1">
    <source>
        <dbReference type="SAM" id="Phobius"/>
    </source>
</evidence>
<feature type="transmembrane region" description="Helical" evidence="1">
    <location>
        <begin position="38"/>
        <end position="56"/>
    </location>
</feature>
<keyword evidence="1" id="KW-0812">Transmembrane</keyword>
<gene>
    <name evidence="3" type="ORF">KS2013_1671</name>
</gene>
<dbReference type="EMBL" id="CP012418">
    <property type="protein sequence ID" value="AOE50381.1"/>
    <property type="molecule type" value="Genomic_DNA"/>
</dbReference>
<dbReference type="STRING" id="1144748.KS2013_1671"/>
<evidence type="ECO:0000259" key="2">
    <source>
        <dbReference type="Pfam" id="PF26273"/>
    </source>
</evidence>
<name>A0A1B3BC49_9GAMM</name>
<organism evidence="3 4">
    <name type="scientific">Kangiella sediminilitoris</name>
    <dbReference type="NCBI Taxonomy" id="1144748"/>
    <lineage>
        <taxon>Bacteria</taxon>
        <taxon>Pseudomonadati</taxon>
        <taxon>Pseudomonadota</taxon>
        <taxon>Gammaproteobacteria</taxon>
        <taxon>Kangiellales</taxon>
        <taxon>Kangiellaceae</taxon>
        <taxon>Kangiella</taxon>
    </lineage>
</organism>